<evidence type="ECO:0000259" key="1">
    <source>
        <dbReference type="Pfam" id="PF11926"/>
    </source>
</evidence>
<feature type="domain" description="DUF3444" evidence="1">
    <location>
        <begin position="20"/>
        <end position="78"/>
    </location>
</feature>
<dbReference type="EMBL" id="OZ034822">
    <property type="protein sequence ID" value="CAL1413342.1"/>
    <property type="molecule type" value="Genomic_DNA"/>
</dbReference>
<gene>
    <name evidence="2" type="ORF">LTRI10_LOCUS52581</name>
</gene>
<name>A0AAV2GS98_9ROSI</name>
<evidence type="ECO:0000313" key="2">
    <source>
        <dbReference type="EMBL" id="CAL1413342.1"/>
    </source>
</evidence>
<reference evidence="2 3" key="1">
    <citation type="submission" date="2024-04" db="EMBL/GenBank/DDBJ databases">
        <authorList>
            <person name="Fracassetti M."/>
        </authorList>
    </citation>
    <scope>NUCLEOTIDE SEQUENCE [LARGE SCALE GENOMIC DNA]</scope>
</reference>
<dbReference type="PANTHER" id="PTHR47374">
    <property type="entry name" value="ENDOSOME ANTIGEN-LIKE PROTEIN, PUTATIVE (DUF3444)-RELATED"/>
    <property type="match status" value="1"/>
</dbReference>
<accession>A0AAV2GS98</accession>
<organism evidence="2 3">
    <name type="scientific">Linum trigynum</name>
    <dbReference type="NCBI Taxonomy" id="586398"/>
    <lineage>
        <taxon>Eukaryota</taxon>
        <taxon>Viridiplantae</taxon>
        <taxon>Streptophyta</taxon>
        <taxon>Embryophyta</taxon>
        <taxon>Tracheophyta</taxon>
        <taxon>Spermatophyta</taxon>
        <taxon>Magnoliopsida</taxon>
        <taxon>eudicotyledons</taxon>
        <taxon>Gunneridae</taxon>
        <taxon>Pentapetalae</taxon>
        <taxon>rosids</taxon>
        <taxon>fabids</taxon>
        <taxon>Malpighiales</taxon>
        <taxon>Linaceae</taxon>
        <taxon>Linum</taxon>
    </lineage>
</organism>
<sequence>MFSHGGIDGKLSVINGFFNWALYRNRSHSMLQSELPTCDYDVVEVVERNDLQIRVLHLERVKGFNSVFRAQAEKEGSAVVVNSVLPPDPCSLRGLWELDIAAFQFAILVDSISFSHPAMVAIDGFYSSGCLLLF</sequence>
<evidence type="ECO:0000313" key="3">
    <source>
        <dbReference type="Proteomes" id="UP001497516"/>
    </source>
</evidence>
<dbReference type="Pfam" id="PF11926">
    <property type="entry name" value="DUF3444"/>
    <property type="match status" value="1"/>
</dbReference>
<protein>
    <recommendedName>
        <fullName evidence="1">DUF3444 domain-containing protein</fullName>
    </recommendedName>
</protein>
<dbReference type="Proteomes" id="UP001497516">
    <property type="component" value="Chromosome 9"/>
</dbReference>
<dbReference type="InterPro" id="IPR024593">
    <property type="entry name" value="DUF3444"/>
</dbReference>
<dbReference type="AlphaFoldDB" id="A0AAV2GS98"/>
<dbReference type="PANTHER" id="PTHR47374:SF6">
    <property type="entry name" value="ENDOSOME ANTIGEN-LIKE PROTEIN, PUTATIVE (DUF3444)-RELATED"/>
    <property type="match status" value="1"/>
</dbReference>
<proteinExistence type="predicted"/>
<keyword evidence="3" id="KW-1185">Reference proteome</keyword>